<evidence type="ECO:0000313" key="5">
    <source>
        <dbReference type="Proteomes" id="UP000253065"/>
    </source>
</evidence>
<sequence length="200" mass="22416">MKTNYVLIDLENVQPKNLELLKGHGFKVIVFVGSKQVKISFDLACAMQSLGADAEYVKIEGNGPNALDFHIAFYMGNISAKDPDCYFHVISKDTGFDPLIKHLKTKRIYAQREKDISEIPLLKISNSKSMAERIDAIVEFLKVRGAAKPRAVKTLSNSINSLFMKKLEEDELGKIMDELIRQKIVVTNGSKVTYQLPGKP</sequence>
<evidence type="ECO:0000313" key="4">
    <source>
        <dbReference type="Proteomes" id="UP000252795"/>
    </source>
</evidence>
<protein>
    <recommendedName>
        <fullName evidence="1">PIN-like domain-containing protein</fullName>
    </recommendedName>
</protein>
<dbReference type="Proteomes" id="UP000252795">
    <property type="component" value="Unassembled WGS sequence"/>
</dbReference>
<keyword evidence="5" id="KW-1185">Reference proteome</keyword>
<dbReference type="EMBL" id="QPJB01000009">
    <property type="protein sequence ID" value="RCW32421.1"/>
    <property type="molecule type" value="Genomic_DNA"/>
</dbReference>
<comment type="caution">
    <text evidence="3">The sequence shown here is derived from an EMBL/GenBank/DDBJ whole genome shotgun (WGS) entry which is preliminary data.</text>
</comment>
<reference evidence="3 4" key="1">
    <citation type="submission" date="2018-07" db="EMBL/GenBank/DDBJ databases">
        <title>Freshwater and sediment microbial communities from various areas in North America, analyzing microbe dynamics in response to fracking.</title>
        <authorList>
            <person name="Lamendella R."/>
        </authorList>
    </citation>
    <scope>NUCLEOTIDE SEQUENCE [LARGE SCALE GENOMIC DNA]</scope>
    <source>
        <strain evidence="3 4">114E</strain>
        <strain evidence="2 5">114E_o</strain>
    </source>
</reference>
<dbReference type="RefSeq" id="WP_113880335.1">
    <property type="nucleotide sequence ID" value="NZ_QNSA01000009.1"/>
</dbReference>
<organism evidence="3 4">
    <name type="scientific">Marinobacter nauticus</name>
    <name type="common">Marinobacter hydrocarbonoclasticus</name>
    <name type="synonym">Marinobacter aquaeolei</name>
    <dbReference type="NCBI Taxonomy" id="2743"/>
    <lineage>
        <taxon>Bacteria</taxon>
        <taxon>Pseudomonadati</taxon>
        <taxon>Pseudomonadota</taxon>
        <taxon>Gammaproteobacteria</taxon>
        <taxon>Pseudomonadales</taxon>
        <taxon>Marinobacteraceae</taxon>
        <taxon>Marinobacter</taxon>
    </lineage>
</organism>
<feature type="domain" description="PIN-like" evidence="1">
    <location>
        <begin position="7"/>
        <end position="105"/>
    </location>
</feature>
<dbReference type="InterPro" id="IPR041494">
    <property type="entry name" value="PIN7"/>
</dbReference>
<proteinExistence type="predicted"/>
<dbReference type="EMBL" id="QNSA01000009">
    <property type="protein sequence ID" value="RBP71121.1"/>
    <property type="molecule type" value="Genomic_DNA"/>
</dbReference>
<evidence type="ECO:0000313" key="2">
    <source>
        <dbReference type="EMBL" id="RBP71121.1"/>
    </source>
</evidence>
<evidence type="ECO:0000313" key="3">
    <source>
        <dbReference type="EMBL" id="RCW32421.1"/>
    </source>
</evidence>
<dbReference type="Pfam" id="PF18475">
    <property type="entry name" value="PIN7"/>
    <property type="match status" value="1"/>
</dbReference>
<evidence type="ECO:0000259" key="1">
    <source>
        <dbReference type="Pfam" id="PF18475"/>
    </source>
</evidence>
<accession>A0A368V090</accession>
<name>A0A368V090_MARNT</name>
<gene>
    <name evidence="3" type="ORF">DET51_109251</name>
    <name evidence="2" type="ORF">DET64_109251</name>
</gene>
<dbReference type="Proteomes" id="UP000253065">
    <property type="component" value="Unassembled WGS sequence"/>
</dbReference>
<dbReference type="AlphaFoldDB" id="A0A368V090"/>